<dbReference type="EMBL" id="LGGP01000120">
    <property type="protein sequence ID" value="KUK80716.1"/>
    <property type="molecule type" value="Genomic_DNA"/>
</dbReference>
<dbReference type="Gene3D" id="2.60.260.20">
    <property type="entry name" value="Urease metallochaperone UreE, N-terminal domain"/>
    <property type="match status" value="2"/>
</dbReference>
<dbReference type="GO" id="GO:0031072">
    <property type="term" value="F:heat shock protein binding"/>
    <property type="evidence" value="ECO:0007669"/>
    <property type="project" value="InterPro"/>
</dbReference>
<comment type="domain">
    <text evidence="9">The J domain is necessary and sufficient to stimulate DnaK ATPase activity. Zinc center 1 plays an important role in the autonomous, DnaK-independent chaperone activity of DnaJ. Zinc center 2 is essential for interaction with DnaK and for DnaJ activity.</text>
</comment>
<dbReference type="InterPro" id="IPR002939">
    <property type="entry name" value="DnaJ_C"/>
</dbReference>
<dbReference type="GO" id="GO:0042026">
    <property type="term" value="P:protein refolding"/>
    <property type="evidence" value="ECO:0007669"/>
    <property type="project" value="TreeGrafter"/>
</dbReference>
<keyword evidence="9" id="KW-0235">DNA replication</keyword>
<dbReference type="InterPro" id="IPR036410">
    <property type="entry name" value="HSP_DnaJ_Cys-rich_dom_sf"/>
</dbReference>
<evidence type="ECO:0000259" key="12">
    <source>
        <dbReference type="PROSITE" id="PS51188"/>
    </source>
</evidence>
<dbReference type="FunFam" id="2.10.230.10:FF:000002">
    <property type="entry name" value="Molecular chaperone DnaJ"/>
    <property type="match status" value="1"/>
</dbReference>
<dbReference type="Pfam" id="PF00684">
    <property type="entry name" value="DnaJ_CXXCXGXG"/>
    <property type="match status" value="1"/>
</dbReference>
<dbReference type="InterPro" id="IPR001305">
    <property type="entry name" value="HSP_DnaJ_Cys-rich_dom"/>
</dbReference>
<feature type="zinc finger region" description="CR-type" evidence="10">
    <location>
        <begin position="148"/>
        <end position="230"/>
    </location>
</feature>
<feature type="repeat" description="CXXCXGXG motif" evidence="9">
    <location>
        <begin position="204"/>
        <end position="211"/>
    </location>
</feature>
<evidence type="ECO:0000256" key="7">
    <source>
        <dbReference type="ARBA" id="ARBA00061004"/>
    </source>
</evidence>
<dbReference type="NCBIfam" id="TIGR02349">
    <property type="entry name" value="DnaJ_bact"/>
    <property type="match status" value="1"/>
</dbReference>
<feature type="binding site" evidence="9">
    <location>
        <position position="221"/>
    </location>
    <ligand>
        <name>Zn(2+)</name>
        <dbReference type="ChEBI" id="CHEBI:29105"/>
        <label>1</label>
    </ligand>
</feature>
<organism evidence="13 14">
    <name type="scientific">Mesotoga prima</name>
    <dbReference type="NCBI Taxonomy" id="1184387"/>
    <lineage>
        <taxon>Bacteria</taxon>
        <taxon>Thermotogati</taxon>
        <taxon>Thermotogota</taxon>
        <taxon>Thermotogae</taxon>
        <taxon>Kosmotogales</taxon>
        <taxon>Kosmotogaceae</taxon>
        <taxon>Mesotoga</taxon>
    </lineage>
</organism>
<keyword evidence="9" id="KW-0963">Cytoplasm</keyword>
<dbReference type="GO" id="GO:0009408">
    <property type="term" value="P:response to heat"/>
    <property type="evidence" value="ECO:0007669"/>
    <property type="project" value="InterPro"/>
</dbReference>
<feature type="binding site" evidence="9">
    <location>
        <position position="181"/>
    </location>
    <ligand>
        <name>Zn(2+)</name>
        <dbReference type="ChEBI" id="CHEBI:29105"/>
        <label>2</label>
    </ligand>
</feature>
<evidence type="ECO:0000256" key="2">
    <source>
        <dbReference type="ARBA" id="ARBA00022737"/>
    </source>
</evidence>
<evidence type="ECO:0000256" key="5">
    <source>
        <dbReference type="ARBA" id="ARBA00023186"/>
    </source>
</evidence>
<evidence type="ECO:0000256" key="4">
    <source>
        <dbReference type="ARBA" id="ARBA00022833"/>
    </source>
</evidence>
<evidence type="ECO:0000256" key="8">
    <source>
        <dbReference type="ARBA" id="ARBA00067609"/>
    </source>
</evidence>
<dbReference type="AlphaFoldDB" id="A0A101HPK1"/>
<dbReference type="Proteomes" id="UP000054092">
    <property type="component" value="Unassembled WGS sequence"/>
</dbReference>
<evidence type="ECO:0000256" key="1">
    <source>
        <dbReference type="ARBA" id="ARBA00022723"/>
    </source>
</evidence>
<accession>A0A101HPK1</accession>
<dbReference type="InterPro" id="IPR018253">
    <property type="entry name" value="DnaJ_domain_CS"/>
</dbReference>
<dbReference type="PROSITE" id="PS50076">
    <property type="entry name" value="DNAJ_2"/>
    <property type="match status" value="1"/>
</dbReference>
<comment type="subcellular location">
    <subcellularLocation>
        <location evidence="9">Cytoplasm</location>
    </subcellularLocation>
</comment>
<keyword evidence="9" id="KW-0346">Stress response</keyword>
<keyword evidence="1 9" id="KW-0479">Metal-binding</keyword>
<feature type="repeat" description="CXXCXGXG motif" evidence="9">
    <location>
        <begin position="161"/>
        <end position="168"/>
    </location>
</feature>
<dbReference type="CDD" id="cd06257">
    <property type="entry name" value="DnaJ"/>
    <property type="match status" value="1"/>
</dbReference>
<protein>
    <recommendedName>
        <fullName evidence="8 9">Chaperone protein DnaJ</fullName>
    </recommendedName>
</protein>
<dbReference type="Gene3D" id="2.10.230.10">
    <property type="entry name" value="Heat shock protein DnaJ, cysteine-rich domain"/>
    <property type="match status" value="1"/>
</dbReference>
<evidence type="ECO:0000256" key="10">
    <source>
        <dbReference type="PROSITE-ProRule" id="PRU00546"/>
    </source>
</evidence>
<dbReference type="GO" id="GO:0005737">
    <property type="term" value="C:cytoplasm"/>
    <property type="evidence" value="ECO:0007669"/>
    <property type="project" value="UniProtKB-SubCell"/>
</dbReference>
<dbReference type="InterPro" id="IPR008971">
    <property type="entry name" value="HSP40/DnaJ_pept-bd"/>
</dbReference>
<feature type="domain" description="CR-type" evidence="12">
    <location>
        <begin position="148"/>
        <end position="230"/>
    </location>
</feature>
<dbReference type="Pfam" id="PF01556">
    <property type="entry name" value="DnaJ_C"/>
    <property type="match status" value="1"/>
</dbReference>
<comment type="subunit">
    <text evidence="9">Homodimer.</text>
</comment>
<feature type="repeat" description="CXXCXGXG motif" evidence="9">
    <location>
        <begin position="218"/>
        <end position="225"/>
    </location>
</feature>
<dbReference type="SUPFAM" id="SSF49493">
    <property type="entry name" value="HSP40/DnaJ peptide-binding domain"/>
    <property type="match status" value="2"/>
</dbReference>
<dbReference type="PRINTS" id="PR00625">
    <property type="entry name" value="JDOMAIN"/>
</dbReference>
<comment type="caution">
    <text evidence="13">The sequence shown here is derived from an EMBL/GenBank/DDBJ whole genome shotgun (WGS) entry which is preliminary data.</text>
</comment>
<dbReference type="InterPro" id="IPR012724">
    <property type="entry name" value="DnaJ"/>
</dbReference>
<feature type="binding site" evidence="9">
    <location>
        <position position="204"/>
    </location>
    <ligand>
        <name>Zn(2+)</name>
        <dbReference type="ChEBI" id="CHEBI:29105"/>
        <label>2</label>
    </ligand>
</feature>
<name>A0A101HPK1_9BACT</name>
<feature type="binding site" evidence="9">
    <location>
        <position position="178"/>
    </location>
    <ligand>
        <name>Zn(2+)</name>
        <dbReference type="ChEBI" id="CHEBI:29105"/>
        <label>2</label>
    </ligand>
</feature>
<dbReference type="CDD" id="cd10719">
    <property type="entry name" value="DnaJ_zf"/>
    <property type="match status" value="1"/>
</dbReference>
<feature type="binding site" evidence="9">
    <location>
        <position position="218"/>
    </location>
    <ligand>
        <name>Zn(2+)</name>
        <dbReference type="ChEBI" id="CHEBI:29105"/>
        <label>1</label>
    </ligand>
</feature>
<dbReference type="PROSITE" id="PS00636">
    <property type="entry name" value="DNAJ_1"/>
    <property type="match status" value="1"/>
</dbReference>
<dbReference type="GO" id="GO:0005524">
    <property type="term" value="F:ATP binding"/>
    <property type="evidence" value="ECO:0007669"/>
    <property type="project" value="InterPro"/>
</dbReference>
<dbReference type="PANTHER" id="PTHR43096">
    <property type="entry name" value="DNAJ HOMOLOG 1, MITOCHONDRIAL-RELATED"/>
    <property type="match status" value="1"/>
</dbReference>
<evidence type="ECO:0000256" key="9">
    <source>
        <dbReference type="HAMAP-Rule" id="MF_01152"/>
    </source>
</evidence>
<dbReference type="HAMAP" id="MF_01152">
    <property type="entry name" value="DnaJ"/>
    <property type="match status" value="1"/>
</dbReference>
<dbReference type="InterPro" id="IPR001623">
    <property type="entry name" value="DnaJ_domain"/>
</dbReference>
<dbReference type="GO" id="GO:0006260">
    <property type="term" value="P:DNA replication"/>
    <property type="evidence" value="ECO:0007669"/>
    <property type="project" value="UniProtKB-KW"/>
</dbReference>
<gene>
    <name evidence="9" type="primary">dnaJ</name>
    <name evidence="13" type="ORF">XD94_0812</name>
</gene>
<dbReference type="SUPFAM" id="SSF57938">
    <property type="entry name" value="DnaJ/Hsp40 cysteine-rich domain"/>
    <property type="match status" value="1"/>
</dbReference>
<feature type="repeat" description="CXXCXGXG motif" evidence="9">
    <location>
        <begin position="178"/>
        <end position="185"/>
    </location>
</feature>
<keyword evidence="4 9" id="KW-0862">Zinc</keyword>
<comment type="function">
    <text evidence="6 9">Participates actively in the response to hyperosmotic and heat shock by preventing the aggregation of stress-denatured proteins and by disaggregating proteins, also in an autonomous, DnaK-independent fashion. Unfolded proteins bind initially to DnaJ; upon interaction with the DnaJ-bound protein, DnaK hydrolyzes its bound ATP, resulting in the formation of a stable complex. GrpE releases ADP from DnaK; ATP binding to DnaK triggers the release of the substrate protein, thus completing the reaction cycle. Several rounds of ATP-dependent interactions between DnaJ, DnaK and GrpE are required for fully efficient folding. Also involved, together with DnaK and GrpE, in the DNA replication of plasmids through activation of initiation proteins.</text>
</comment>
<evidence type="ECO:0000256" key="6">
    <source>
        <dbReference type="ARBA" id="ARBA00053423"/>
    </source>
</evidence>
<dbReference type="PATRIC" id="fig|1184387.3.peg.1201"/>
<dbReference type="PANTHER" id="PTHR43096:SF52">
    <property type="entry name" value="DNAJ HOMOLOG 1, MITOCHONDRIAL-RELATED"/>
    <property type="match status" value="1"/>
</dbReference>
<keyword evidence="3 9" id="KW-0863">Zinc-finger</keyword>
<evidence type="ECO:0000256" key="3">
    <source>
        <dbReference type="ARBA" id="ARBA00022771"/>
    </source>
</evidence>
<dbReference type="NCBIfam" id="NF008035">
    <property type="entry name" value="PRK10767.1"/>
    <property type="match status" value="1"/>
</dbReference>
<dbReference type="SUPFAM" id="SSF46565">
    <property type="entry name" value="Chaperone J-domain"/>
    <property type="match status" value="1"/>
</dbReference>
<proteinExistence type="inferred from homology"/>
<dbReference type="FunFam" id="1.10.287.110:FF:000034">
    <property type="entry name" value="Chaperone protein DnaJ"/>
    <property type="match status" value="1"/>
</dbReference>
<keyword evidence="5 9" id="KW-0143">Chaperone</keyword>
<evidence type="ECO:0000259" key="11">
    <source>
        <dbReference type="PROSITE" id="PS50076"/>
    </source>
</evidence>
<sequence length="375" mass="41146">MAQSRKDYYEILGVSRNASDEDIRKAYRRLVKEWHPDAYKGADKKDAEAKFKEIQEAYEVLSDKEKRAMFDRFGYVGDPSSYSRGSGRTPGSAGGSFDDMFGDFQDVFDVFFGGSRSGTSSRSQGPRAVRGEDIHASVAIDLKDVILGKKVILEYDRNKVCHKCKGTGAEDGTSFRTCPTCNGSGYVKEEHRSFFGMFSNTHACNTCNGTGRIIDKRCGQCSGRGYVKERHQVSVTIPAGVENGATLRIGGHGNSGQNGGPYGDLYVSVRVEMPSEFRRSGNDLYITKEIDYVEGALGTTVEIPLPEGGTETLKIPAGTSPNTVFRMKNLGVPSVSGNRRGDLLVTVRVNINKPSSKERKLLQQIAKLKNSRVVE</sequence>
<dbReference type="GO" id="GO:0051082">
    <property type="term" value="F:unfolded protein binding"/>
    <property type="evidence" value="ECO:0007669"/>
    <property type="project" value="UniProtKB-UniRule"/>
</dbReference>
<feature type="binding site" evidence="9">
    <location>
        <position position="207"/>
    </location>
    <ligand>
        <name>Zn(2+)</name>
        <dbReference type="ChEBI" id="CHEBI:29105"/>
        <label>2</label>
    </ligand>
</feature>
<feature type="binding site" evidence="9">
    <location>
        <position position="164"/>
    </location>
    <ligand>
        <name>Zn(2+)</name>
        <dbReference type="ChEBI" id="CHEBI:29105"/>
        <label>1</label>
    </ligand>
</feature>
<keyword evidence="2 9" id="KW-0677">Repeat</keyword>
<dbReference type="PROSITE" id="PS51188">
    <property type="entry name" value="ZF_CR"/>
    <property type="match status" value="1"/>
</dbReference>
<dbReference type="GO" id="GO:0008270">
    <property type="term" value="F:zinc ion binding"/>
    <property type="evidence" value="ECO:0007669"/>
    <property type="project" value="UniProtKB-UniRule"/>
</dbReference>
<reference evidence="14" key="1">
    <citation type="journal article" date="2015" name="MBio">
        <title>Genome-Resolved Metagenomic Analysis Reveals Roles for Candidate Phyla and Other Microbial Community Members in Biogeochemical Transformations in Oil Reservoirs.</title>
        <authorList>
            <person name="Hu P."/>
            <person name="Tom L."/>
            <person name="Singh A."/>
            <person name="Thomas B.C."/>
            <person name="Baker B.J."/>
            <person name="Piceno Y.M."/>
            <person name="Andersen G.L."/>
            <person name="Banfield J.F."/>
        </authorList>
    </citation>
    <scope>NUCLEOTIDE SEQUENCE [LARGE SCALE GENOMIC DNA]</scope>
</reference>
<dbReference type="SMART" id="SM00271">
    <property type="entry name" value="DnaJ"/>
    <property type="match status" value="1"/>
</dbReference>
<comment type="cofactor">
    <cofactor evidence="9">
        <name>Zn(2+)</name>
        <dbReference type="ChEBI" id="CHEBI:29105"/>
    </cofactor>
    <text evidence="9">Binds 2 Zn(2+) ions per monomer.</text>
</comment>
<dbReference type="InterPro" id="IPR036869">
    <property type="entry name" value="J_dom_sf"/>
</dbReference>
<dbReference type="Pfam" id="PF00226">
    <property type="entry name" value="DnaJ"/>
    <property type="match status" value="1"/>
</dbReference>
<comment type="similarity">
    <text evidence="7 9">Belongs to the DnaJ family.</text>
</comment>
<feature type="binding site" evidence="9">
    <location>
        <position position="161"/>
    </location>
    <ligand>
        <name>Zn(2+)</name>
        <dbReference type="ChEBI" id="CHEBI:29105"/>
        <label>1</label>
    </ligand>
</feature>
<dbReference type="CDD" id="cd10747">
    <property type="entry name" value="DnaJ_C"/>
    <property type="match status" value="1"/>
</dbReference>
<feature type="domain" description="J" evidence="11">
    <location>
        <begin position="7"/>
        <end position="74"/>
    </location>
</feature>
<evidence type="ECO:0000313" key="13">
    <source>
        <dbReference type="EMBL" id="KUK80716.1"/>
    </source>
</evidence>
<dbReference type="Gene3D" id="1.10.287.110">
    <property type="entry name" value="DnaJ domain"/>
    <property type="match status" value="1"/>
</dbReference>
<evidence type="ECO:0000313" key="14">
    <source>
        <dbReference type="Proteomes" id="UP000054092"/>
    </source>
</evidence>